<reference evidence="3 4" key="1">
    <citation type="submission" date="2023-07" db="EMBL/GenBank/DDBJ databases">
        <title>The novel representative of Negativicutes class, Anaeroselena agilis gen. nov. sp. nov.</title>
        <authorList>
            <person name="Prokofeva M.I."/>
            <person name="Elcheninov A.G."/>
            <person name="Klyukina A."/>
            <person name="Kublanov I.V."/>
            <person name="Frolov E.N."/>
            <person name="Podosokorskaya O.A."/>
        </authorList>
    </citation>
    <scope>NUCLEOTIDE SEQUENCE [LARGE SCALE GENOMIC DNA]</scope>
    <source>
        <strain evidence="3 4">4137-cl</strain>
    </source>
</reference>
<feature type="domain" description="MurNAc-LAA" evidence="2">
    <location>
        <begin position="119"/>
        <end position="230"/>
    </location>
</feature>
<keyword evidence="1 3" id="KW-0378">Hydrolase</keyword>
<dbReference type="GO" id="GO:0008745">
    <property type="term" value="F:N-acetylmuramoyl-L-alanine amidase activity"/>
    <property type="evidence" value="ECO:0007669"/>
    <property type="project" value="UniProtKB-EC"/>
</dbReference>
<dbReference type="SMART" id="SM00646">
    <property type="entry name" value="Ami_3"/>
    <property type="match status" value="1"/>
</dbReference>
<dbReference type="RefSeq" id="WP_413781125.1">
    <property type="nucleotide sequence ID" value="NZ_JAUOZS010000001.1"/>
</dbReference>
<dbReference type="CDD" id="cd02696">
    <property type="entry name" value="MurNAc-LAA"/>
    <property type="match status" value="1"/>
</dbReference>
<sequence length="239" mass="25521">MWLVSLRRRSLGVAAVIGVAAAVAVNLLTANFPGPEEVGDADLAALAGRVVAIDPGHGGVDSGAKYHGLVEKELTLAISLRLAETLRQNGATVVLTREADIDYYTRGKGGKRSDLCRRVEMINSSGAAVFVSIHTNAIRGGRWSGAEVYYCPGKDENKMLAETMQQALKNFPPGNKRQAKEDSRILVLKDTTIPGVLVETGFLSNPGEAALLADPAYQQKLAGQIARALAYHFSHNVAR</sequence>
<gene>
    <name evidence="3" type="ORF">Q4T40_15470</name>
</gene>
<proteinExistence type="predicted"/>
<evidence type="ECO:0000256" key="1">
    <source>
        <dbReference type="ARBA" id="ARBA00022801"/>
    </source>
</evidence>
<comment type="caution">
    <text evidence="3">The sequence shown here is derived from an EMBL/GenBank/DDBJ whole genome shotgun (WGS) entry which is preliminary data.</text>
</comment>
<name>A0ABU3P0T4_9FIRM</name>
<dbReference type="PANTHER" id="PTHR30404">
    <property type="entry name" value="N-ACETYLMURAMOYL-L-ALANINE AMIDASE"/>
    <property type="match status" value="1"/>
</dbReference>
<evidence type="ECO:0000313" key="3">
    <source>
        <dbReference type="EMBL" id="MDT8902648.1"/>
    </source>
</evidence>
<dbReference type="PANTHER" id="PTHR30404:SF0">
    <property type="entry name" value="N-ACETYLMURAMOYL-L-ALANINE AMIDASE AMIC"/>
    <property type="match status" value="1"/>
</dbReference>
<dbReference type="Pfam" id="PF01520">
    <property type="entry name" value="Amidase_3"/>
    <property type="match status" value="1"/>
</dbReference>
<organism evidence="3 4">
    <name type="scientific">Anaeroselena agilis</name>
    <dbReference type="NCBI Taxonomy" id="3063788"/>
    <lineage>
        <taxon>Bacteria</taxon>
        <taxon>Bacillati</taxon>
        <taxon>Bacillota</taxon>
        <taxon>Negativicutes</taxon>
        <taxon>Acetonemataceae</taxon>
        <taxon>Anaeroselena</taxon>
    </lineage>
</organism>
<dbReference type="SUPFAM" id="SSF53187">
    <property type="entry name" value="Zn-dependent exopeptidases"/>
    <property type="match status" value="1"/>
</dbReference>
<dbReference type="Gene3D" id="3.40.630.40">
    <property type="entry name" value="Zn-dependent exopeptidases"/>
    <property type="match status" value="1"/>
</dbReference>
<dbReference type="InterPro" id="IPR050695">
    <property type="entry name" value="N-acetylmuramoyl_amidase_3"/>
</dbReference>
<keyword evidence="4" id="KW-1185">Reference proteome</keyword>
<dbReference type="Proteomes" id="UP001254848">
    <property type="component" value="Unassembled WGS sequence"/>
</dbReference>
<dbReference type="EC" id="3.5.1.28" evidence="3"/>
<protein>
    <submittedName>
        <fullName evidence="3">N-acetylmuramoyl-L-alanine amidase</fullName>
        <ecNumber evidence="3">3.5.1.28</ecNumber>
    </submittedName>
</protein>
<dbReference type="EMBL" id="JAUOZS010000001">
    <property type="protein sequence ID" value="MDT8902648.1"/>
    <property type="molecule type" value="Genomic_DNA"/>
</dbReference>
<evidence type="ECO:0000259" key="2">
    <source>
        <dbReference type="SMART" id="SM00646"/>
    </source>
</evidence>
<evidence type="ECO:0000313" key="4">
    <source>
        <dbReference type="Proteomes" id="UP001254848"/>
    </source>
</evidence>
<accession>A0ABU3P0T4</accession>
<dbReference type="InterPro" id="IPR002508">
    <property type="entry name" value="MurNAc-LAA_cat"/>
</dbReference>